<dbReference type="InterPro" id="IPR017927">
    <property type="entry name" value="FAD-bd_FR_type"/>
</dbReference>
<dbReference type="InterPro" id="IPR039261">
    <property type="entry name" value="FNR_nucleotide-bd"/>
</dbReference>
<keyword evidence="4" id="KW-1185">Reference proteome</keyword>
<accession>A0ABM9HVZ6</accession>
<dbReference type="PROSITE" id="PS51384">
    <property type="entry name" value="FAD_FR"/>
    <property type="match status" value="1"/>
</dbReference>
<proteinExistence type="inferred from homology"/>
<dbReference type="Proteomes" id="UP001162030">
    <property type="component" value="Chromosome"/>
</dbReference>
<dbReference type="Gene3D" id="2.40.30.10">
    <property type="entry name" value="Translation factors"/>
    <property type="match status" value="1"/>
</dbReference>
<dbReference type="InterPro" id="IPR013113">
    <property type="entry name" value="SIP_FAD-bd"/>
</dbReference>
<evidence type="ECO:0000313" key="4">
    <source>
        <dbReference type="Proteomes" id="UP001162030"/>
    </source>
</evidence>
<sequence>MSAVTAPPLSRHPTRPRRLTVRQTERLSPHLLRVRFFSEDLHDFPDAVPGAHLKLFVPSPGAAAVLPTIGRGGPEWPEGPRPAARTYSLRRFDRTRRTLDIEFVLHGNDGPGSRWAARAQAGDSIGVAGPGGPKLSCSDADFHLLAGDLTALPAIAAVLETLPASARGAVLIEVEDTGDELDLCHPPGVKLHWLRGGATSQLPDAVREIDWPSSARIFATIAGENDAVLAIRRHLRRDRGVPAESLYAVPYWRRGRREEEYHEERHRLMETDS</sequence>
<evidence type="ECO:0000259" key="2">
    <source>
        <dbReference type="PROSITE" id="PS51384"/>
    </source>
</evidence>
<protein>
    <submittedName>
        <fullName evidence="3">Vibriobactin utilization protein ViuB</fullName>
    </submittedName>
</protein>
<organism evidence="3 4">
    <name type="scientific">Methylocaldum szegediense</name>
    <dbReference type="NCBI Taxonomy" id="73780"/>
    <lineage>
        <taxon>Bacteria</taxon>
        <taxon>Pseudomonadati</taxon>
        <taxon>Pseudomonadota</taxon>
        <taxon>Gammaproteobacteria</taxon>
        <taxon>Methylococcales</taxon>
        <taxon>Methylococcaceae</taxon>
        <taxon>Methylocaldum</taxon>
    </lineage>
</organism>
<gene>
    <name evidence="3" type="primary">viuB</name>
    <name evidence="3" type="ORF">MSZNOR_0130</name>
</gene>
<dbReference type="RefSeq" id="WP_026610378.1">
    <property type="nucleotide sequence ID" value="NZ_OX458333.1"/>
</dbReference>
<dbReference type="InterPro" id="IPR017938">
    <property type="entry name" value="Riboflavin_synthase-like_b-brl"/>
</dbReference>
<dbReference type="Pfam" id="PF08021">
    <property type="entry name" value="FAD_binding_9"/>
    <property type="match status" value="1"/>
</dbReference>
<dbReference type="CDD" id="cd06193">
    <property type="entry name" value="siderophore_interacting"/>
    <property type="match status" value="1"/>
</dbReference>
<dbReference type="Gene3D" id="3.40.50.80">
    <property type="entry name" value="Nucleotide-binding domain of ferredoxin-NADP reductase (FNR) module"/>
    <property type="match status" value="1"/>
</dbReference>
<evidence type="ECO:0000256" key="1">
    <source>
        <dbReference type="ARBA" id="ARBA00035644"/>
    </source>
</evidence>
<dbReference type="EMBL" id="OX458333">
    <property type="protein sequence ID" value="CAI8722960.1"/>
    <property type="molecule type" value="Genomic_DNA"/>
</dbReference>
<evidence type="ECO:0000313" key="3">
    <source>
        <dbReference type="EMBL" id="CAI8722960.1"/>
    </source>
</evidence>
<comment type="similarity">
    <text evidence="1">Belongs to the SIP oxidoreductase family.</text>
</comment>
<dbReference type="InterPro" id="IPR007037">
    <property type="entry name" value="SIP_rossman_dom"/>
</dbReference>
<dbReference type="InterPro" id="IPR039374">
    <property type="entry name" value="SIP_fam"/>
</dbReference>
<dbReference type="Pfam" id="PF04954">
    <property type="entry name" value="SIP"/>
    <property type="match status" value="1"/>
</dbReference>
<name>A0ABM9HVZ6_9GAMM</name>
<reference evidence="3 4" key="1">
    <citation type="submission" date="2023-03" db="EMBL/GenBank/DDBJ databases">
        <authorList>
            <person name="Pearce D."/>
        </authorList>
    </citation>
    <scope>NUCLEOTIDE SEQUENCE [LARGE SCALE GENOMIC DNA]</scope>
    <source>
        <strain evidence="3">Msz</strain>
    </source>
</reference>
<dbReference type="PANTHER" id="PTHR30157:SF0">
    <property type="entry name" value="NADPH-DEPENDENT FERRIC-CHELATE REDUCTASE"/>
    <property type="match status" value="1"/>
</dbReference>
<dbReference type="PANTHER" id="PTHR30157">
    <property type="entry name" value="FERRIC REDUCTASE, NADPH-DEPENDENT"/>
    <property type="match status" value="1"/>
</dbReference>
<feature type="domain" description="FAD-binding FR-type" evidence="2">
    <location>
        <begin position="14"/>
        <end position="137"/>
    </location>
</feature>
<dbReference type="SUPFAM" id="SSF63380">
    <property type="entry name" value="Riboflavin synthase domain-like"/>
    <property type="match status" value="1"/>
</dbReference>